<keyword evidence="4" id="KW-1185">Reference proteome</keyword>
<evidence type="ECO:0000259" key="2">
    <source>
        <dbReference type="Pfam" id="PF13843"/>
    </source>
</evidence>
<protein>
    <recommendedName>
        <fullName evidence="2">PiggyBac transposable element-derived protein domain-containing protein</fullName>
    </recommendedName>
</protein>
<feature type="domain" description="PiggyBac transposable element-derived protein" evidence="2">
    <location>
        <begin position="173"/>
        <end position="529"/>
    </location>
</feature>
<dbReference type="Proteomes" id="UP001314205">
    <property type="component" value="Unassembled WGS sequence"/>
</dbReference>
<name>A0AAV1KS75_9NEOP</name>
<evidence type="ECO:0000313" key="4">
    <source>
        <dbReference type="Proteomes" id="UP001314205"/>
    </source>
</evidence>
<dbReference type="EMBL" id="CAVLGL010000079">
    <property type="protein sequence ID" value="CAK1585630.1"/>
    <property type="molecule type" value="Genomic_DNA"/>
</dbReference>
<proteinExistence type="predicted"/>
<dbReference type="GO" id="GO:0043565">
    <property type="term" value="F:sequence-specific DNA binding"/>
    <property type="evidence" value="ECO:0007669"/>
    <property type="project" value="TreeGrafter"/>
</dbReference>
<reference evidence="3 4" key="1">
    <citation type="submission" date="2023-11" db="EMBL/GenBank/DDBJ databases">
        <authorList>
            <person name="Hedman E."/>
            <person name="Englund M."/>
            <person name="Stromberg M."/>
            <person name="Nyberg Akerstrom W."/>
            <person name="Nylinder S."/>
            <person name="Jareborg N."/>
            <person name="Kallberg Y."/>
            <person name="Kronander E."/>
        </authorList>
    </citation>
    <scope>NUCLEOTIDE SEQUENCE [LARGE SCALE GENOMIC DNA]</scope>
</reference>
<evidence type="ECO:0000256" key="1">
    <source>
        <dbReference type="SAM" id="MobiDB-lite"/>
    </source>
</evidence>
<dbReference type="AlphaFoldDB" id="A0AAV1KS75"/>
<feature type="region of interest" description="Disordered" evidence="1">
    <location>
        <begin position="86"/>
        <end position="139"/>
    </location>
</feature>
<dbReference type="InterPro" id="IPR029526">
    <property type="entry name" value="PGBD"/>
</dbReference>
<gene>
    <name evidence="3" type="ORF">PARMNEM_LOCUS6686</name>
</gene>
<organism evidence="3 4">
    <name type="scientific">Parnassius mnemosyne</name>
    <name type="common">clouded apollo</name>
    <dbReference type="NCBI Taxonomy" id="213953"/>
    <lineage>
        <taxon>Eukaryota</taxon>
        <taxon>Metazoa</taxon>
        <taxon>Ecdysozoa</taxon>
        <taxon>Arthropoda</taxon>
        <taxon>Hexapoda</taxon>
        <taxon>Insecta</taxon>
        <taxon>Pterygota</taxon>
        <taxon>Neoptera</taxon>
        <taxon>Endopterygota</taxon>
        <taxon>Lepidoptera</taxon>
        <taxon>Glossata</taxon>
        <taxon>Ditrysia</taxon>
        <taxon>Papilionoidea</taxon>
        <taxon>Papilionidae</taxon>
        <taxon>Parnassiinae</taxon>
        <taxon>Parnassini</taxon>
        <taxon>Parnassius</taxon>
        <taxon>Driopa</taxon>
    </lineage>
</organism>
<comment type="caution">
    <text evidence="3">The sequence shown here is derived from an EMBL/GenBank/DDBJ whole genome shotgun (WGS) entry which is preliminary data.</text>
</comment>
<accession>A0AAV1KS75</accession>
<dbReference type="Pfam" id="PF13843">
    <property type="entry name" value="DDE_Tnp_1_7"/>
    <property type="match status" value="1"/>
</dbReference>
<evidence type="ECO:0000313" key="3">
    <source>
        <dbReference type="EMBL" id="CAK1585630.1"/>
    </source>
</evidence>
<dbReference type="InterPro" id="IPR052638">
    <property type="entry name" value="PiggyBac_TE-derived"/>
</dbReference>
<feature type="compositionally biased region" description="Pro residues" evidence="1">
    <location>
        <begin position="128"/>
        <end position="137"/>
    </location>
</feature>
<dbReference type="PANTHER" id="PTHR47055:SF3">
    <property type="entry name" value="PHORBOL-ESTER_DAG-TYPE DOMAIN-CONTAINING PROTEIN"/>
    <property type="match status" value="1"/>
</dbReference>
<dbReference type="PANTHER" id="PTHR47055">
    <property type="entry name" value="DDE_TNP_1_7 DOMAIN-CONTAINING PROTEIN"/>
    <property type="match status" value="1"/>
</dbReference>
<sequence>MCPVLRRAKIMSSPKKKWNTWLTTNEIVDIINDLASDDEATAADIYIDPPGDGLVSDSDSGDERNVSFENLSRGQLLAPAELTLHGKNVSDGSESEEEALGPITSRTVTDSQSLSNRRRSRSLIDNPLFPPPPPPRSPKVVRKWVKRDLSQLHDEWIAPLPRSVITLSEASEPVDLFELFFSHEVIMHIVRHSVIYAVQKGNPGFTLSDNDIYCFIGILILTGYSPLPRRRMYWESNEDTHNILVAKSMRRNRFEEILRHFHVVDNINLCPNDKMAKVRPLFDLLNKKFLQYAVIEKNISIDESMIPYYGRHGCKQHIRGKPIRFGFKTWIAALPLGYCLYADPYQGRYETFSTGLGQYVVQKLMTEIQNVYKETRFSVFCDNFFTGLPLITAMKEKNILVTGTVRSNRTDKCPLKDEKLCKKEQRGYHDSRLDLNSGICAVRWNDNSVVTLLSSEYGVEPIQTARRYSAAQKQRVNVPQPNVVHQYNRFMGGVDRLDANIGTYRIAIRGKKWYIPLLFWLIDVAVNNATLLARNFSKDIDTLEFRRSIARTLLQKYGNDKQHPGPSKRVSTNVPTSVRKHNAEHMIGRAPSRLRCAYCKSLTVTFCQKCKVNLHSKCFSVFHS</sequence>